<dbReference type="PROSITE" id="PS51904">
    <property type="entry name" value="GLYCOSYL_HYDROL_F25_2"/>
    <property type="match status" value="1"/>
</dbReference>
<name>F8JJ32_STREN</name>
<gene>
    <name evidence="4" type="ordered locus">SCATT_p06810</name>
</gene>
<dbReference type="EMBL" id="CP003229">
    <property type="protein sequence ID" value="AEW98874.1"/>
    <property type="molecule type" value="Genomic_DNA"/>
</dbReference>
<keyword evidence="3" id="KW-0326">Glycosidase</keyword>
<dbReference type="SUPFAM" id="SSF51445">
    <property type="entry name" value="(Trans)glycosidases"/>
    <property type="match status" value="1"/>
</dbReference>
<dbReference type="GO" id="GO:0003796">
    <property type="term" value="F:lysozyme activity"/>
    <property type="evidence" value="ECO:0007669"/>
    <property type="project" value="InterPro"/>
</dbReference>
<proteinExistence type="inferred from homology"/>
<dbReference type="PATRIC" id="fig|1003195.11.peg.1012"/>
<keyword evidence="5" id="KW-1185">Reference proteome</keyword>
<geneLocation type="plasmid" evidence="4 5">
    <name>pSCATT</name>
</geneLocation>
<keyword evidence="2 4" id="KW-0378">Hydrolase</keyword>
<dbReference type="Pfam" id="PF01183">
    <property type="entry name" value="Glyco_hydro_25"/>
    <property type="match status" value="1"/>
</dbReference>
<keyword evidence="4" id="KW-0614">Plasmid</keyword>
<dbReference type="OrthoDB" id="287365at2"/>
<comment type="similarity">
    <text evidence="1">Belongs to the glycosyl hydrolase 25 family.</text>
</comment>
<dbReference type="KEGG" id="sct:SCAT_p1054"/>
<organism evidence="4 5">
    <name type="scientific">Streptantibioticus cattleyicolor (strain ATCC 35852 / DSM 46488 / JCM 4925 / NBRC 14057 / NRRL 8057)</name>
    <name type="common">Streptomyces cattleya</name>
    <dbReference type="NCBI Taxonomy" id="1003195"/>
    <lineage>
        <taxon>Bacteria</taxon>
        <taxon>Bacillati</taxon>
        <taxon>Actinomycetota</taxon>
        <taxon>Actinomycetes</taxon>
        <taxon>Kitasatosporales</taxon>
        <taxon>Streptomycetaceae</taxon>
        <taxon>Streptantibioticus</taxon>
    </lineage>
</organism>
<dbReference type="PANTHER" id="PTHR34135:SF2">
    <property type="entry name" value="LYSOZYME"/>
    <property type="match status" value="1"/>
</dbReference>
<accession>G8XHC9</accession>
<dbReference type="InterPro" id="IPR017853">
    <property type="entry name" value="GH"/>
</dbReference>
<dbReference type="GO" id="GO:0016998">
    <property type="term" value="P:cell wall macromolecule catabolic process"/>
    <property type="evidence" value="ECO:0007669"/>
    <property type="project" value="InterPro"/>
</dbReference>
<protein>
    <submittedName>
        <fullName evidence="4">Putative hydrolase</fullName>
    </submittedName>
</protein>
<sequence>MGIYGQDWASYQSSAPDTSGLGFVFVKVTEGLSYVNPEWVAQRDHAKAAGLVWGAYHYPHMDNAVEAEADYFLAQVAWKPGDMACLDWEGYDSANQGVPASRQLAYKEAWLRYVKSKLPRNPVGMYCNTDYWRTIDTTGYYGDFLWIATAGRGAGDPGIQASWLFHQYSEEGGLDRDYCRLDSTQALRDWTLSFQPGPTPPPTEDDMPQWHSGTVTPGAQPTVALVPHGTAWSAAGNRRLHLGMDRIGDPGARATVRVAIHDGRTWSSERTVEVSAAGGTVDVDLSPDVVKVSLQTTAEGVAYAIESW</sequence>
<dbReference type="AlphaFoldDB" id="F8JJ32"/>
<evidence type="ECO:0000313" key="5">
    <source>
        <dbReference type="Proteomes" id="UP000007842"/>
    </source>
</evidence>
<dbReference type="KEGG" id="scy:SCATT_p06810"/>
<dbReference type="InterPro" id="IPR018077">
    <property type="entry name" value="Glyco_hydro_fam25_subgr"/>
</dbReference>
<dbReference type="PANTHER" id="PTHR34135">
    <property type="entry name" value="LYSOZYME"/>
    <property type="match status" value="1"/>
</dbReference>
<evidence type="ECO:0000313" key="4">
    <source>
        <dbReference type="EMBL" id="AEW98874.1"/>
    </source>
</evidence>
<evidence type="ECO:0000256" key="1">
    <source>
        <dbReference type="ARBA" id="ARBA00010646"/>
    </source>
</evidence>
<dbReference type="CDD" id="cd00599">
    <property type="entry name" value="GH25_muramidase"/>
    <property type="match status" value="1"/>
</dbReference>
<dbReference type="HOGENOM" id="CLU_902883_0_0_11"/>
<accession>F8JJ32</accession>
<dbReference type="Proteomes" id="UP000007842">
    <property type="component" value="Plasmid pSCATT"/>
</dbReference>
<dbReference type="GO" id="GO:0009253">
    <property type="term" value="P:peptidoglycan catabolic process"/>
    <property type="evidence" value="ECO:0007669"/>
    <property type="project" value="InterPro"/>
</dbReference>
<dbReference type="Gene3D" id="3.20.20.80">
    <property type="entry name" value="Glycosidases"/>
    <property type="match status" value="1"/>
</dbReference>
<evidence type="ECO:0000256" key="3">
    <source>
        <dbReference type="ARBA" id="ARBA00023295"/>
    </source>
</evidence>
<dbReference type="InterPro" id="IPR002053">
    <property type="entry name" value="Glyco_hydro_25"/>
</dbReference>
<evidence type="ECO:0000256" key="2">
    <source>
        <dbReference type="ARBA" id="ARBA00022801"/>
    </source>
</evidence>
<reference evidence="5" key="1">
    <citation type="submission" date="2011-12" db="EMBL/GenBank/DDBJ databases">
        <title>Complete genome sequence of Streptomyces cattleya strain DSM 46488.</title>
        <authorList>
            <person name="Ou H.-Y."/>
            <person name="Li P."/>
            <person name="Zhao C."/>
            <person name="O'Hagan D."/>
            <person name="Deng Z."/>
        </authorList>
    </citation>
    <scope>NUCLEOTIDE SEQUENCE [LARGE SCALE GENOMIC DNA]</scope>
    <source>
        <strain evidence="5">ATCC 35852 / DSM 46488 / JCM 4925 / NBRC 14057 / NRRL 8057</strain>
        <plasmid evidence="5">Plasmid pSCATT</plasmid>
    </source>
</reference>
<dbReference type="GO" id="GO:0016052">
    <property type="term" value="P:carbohydrate catabolic process"/>
    <property type="evidence" value="ECO:0007669"/>
    <property type="project" value="TreeGrafter"/>
</dbReference>
<dbReference type="SMART" id="SM00641">
    <property type="entry name" value="Glyco_25"/>
    <property type="match status" value="1"/>
</dbReference>